<dbReference type="RefSeq" id="WP_185780570.1">
    <property type="nucleotide sequence ID" value="NZ_JACJUU010000014.1"/>
</dbReference>
<evidence type="ECO:0000256" key="4">
    <source>
        <dbReference type="ARBA" id="ARBA00022723"/>
    </source>
</evidence>
<evidence type="ECO:0000256" key="3">
    <source>
        <dbReference type="ARBA" id="ARBA00022485"/>
    </source>
</evidence>
<dbReference type="GO" id="GO:0046872">
    <property type="term" value="F:metal ion binding"/>
    <property type="evidence" value="ECO:0007669"/>
    <property type="project" value="UniProtKB-KW"/>
</dbReference>
<dbReference type="Gene3D" id="3.30.70.20">
    <property type="match status" value="1"/>
</dbReference>
<dbReference type="PROSITE" id="PS00198">
    <property type="entry name" value="4FE4S_FER_1"/>
    <property type="match status" value="1"/>
</dbReference>
<dbReference type="InterPro" id="IPR017900">
    <property type="entry name" value="4Fe4S_Fe_S_CS"/>
</dbReference>
<gene>
    <name evidence="9" type="ORF">GTU67_13455</name>
</gene>
<dbReference type="Pfam" id="PF12838">
    <property type="entry name" value="Fer4_7"/>
    <property type="match status" value="1"/>
</dbReference>
<organism evidence="9 10">
    <name type="scientific">Pusillimonas minor</name>
    <dbReference type="NCBI Taxonomy" id="2697024"/>
    <lineage>
        <taxon>Bacteria</taxon>
        <taxon>Pseudomonadati</taxon>
        <taxon>Pseudomonadota</taxon>
        <taxon>Betaproteobacteria</taxon>
        <taxon>Burkholderiales</taxon>
        <taxon>Alcaligenaceae</taxon>
        <taxon>Pusillimonas</taxon>
    </lineage>
</organism>
<dbReference type="InterPro" id="IPR017896">
    <property type="entry name" value="4Fe4S_Fe-S-bd"/>
</dbReference>
<comment type="caution">
    <text evidence="9">The sequence shown here is derived from an EMBL/GenBank/DDBJ whole genome shotgun (WGS) entry which is preliminary data.</text>
</comment>
<protein>
    <submittedName>
        <fullName evidence="9">YfhL family 4Fe-4S dicluster ferredoxin</fullName>
    </submittedName>
</protein>
<dbReference type="PANTHER" id="PTHR24960">
    <property type="entry name" value="PHOTOSYSTEM I IRON-SULFUR CENTER-RELATED"/>
    <property type="match status" value="1"/>
</dbReference>
<dbReference type="PANTHER" id="PTHR24960:SF79">
    <property type="entry name" value="PHOTOSYSTEM I IRON-SULFUR CENTER"/>
    <property type="match status" value="1"/>
</dbReference>
<keyword evidence="6" id="KW-0408">Iron</keyword>
<sequence length="86" mass="9716">MALHITDECINCDVCEPQCPNQAIYMGEHIYEIDPSKCTECVGHFDEPQCVVVCPVECIEIHPEKHETHDELMARYRLLTGSADPA</sequence>
<reference evidence="9 10" key="1">
    <citation type="submission" date="2020-08" db="EMBL/GenBank/DDBJ databases">
        <title>Paraeoetvoesia sp. YC-7-48 draft genome sequence.</title>
        <authorList>
            <person name="Yao L."/>
        </authorList>
    </citation>
    <scope>NUCLEOTIDE SEQUENCE [LARGE SCALE GENOMIC DNA]</scope>
    <source>
        <strain evidence="10">YC-7-48</strain>
    </source>
</reference>
<evidence type="ECO:0000256" key="6">
    <source>
        <dbReference type="ARBA" id="ARBA00023004"/>
    </source>
</evidence>
<dbReference type="InterPro" id="IPR050157">
    <property type="entry name" value="PSI_iron-sulfur_center"/>
</dbReference>
<keyword evidence="7" id="KW-0411">Iron-sulfur</keyword>
<feature type="domain" description="4Fe-4S ferredoxin-type" evidence="8">
    <location>
        <begin position="1"/>
        <end position="29"/>
    </location>
</feature>
<dbReference type="NCBIfam" id="NF033683">
    <property type="entry name" value="di_4Fe-4S_YfhL"/>
    <property type="match status" value="1"/>
</dbReference>
<dbReference type="FunFam" id="3.30.70.20:FF:000045">
    <property type="entry name" value="Ferredoxin, 4Fe-4S"/>
    <property type="match status" value="1"/>
</dbReference>
<evidence type="ECO:0000256" key="1">
    <source>
        <dbReference type="ARBA" id="ARBA00001966"/>
    </source>
</evidence>
<keyword evidence="10" id="KW-1185">Reference proteome</keyword>
<accession>A0A842HVX2</accession>
<evidence type="ECO:0000313" key="9">
    <source>
        <dbReference type="EMBL" id="MBC2770915.1"/>
    </source>
</evidence>
<feature type="domain" description="4Fe-4S ferredoxin-type" evidence="8">
    <location>
        <begin position="31"/>
        <end position="64"/>
    </location>
</feature>
<dbReference type="GO" id="GO:0005737">
    <property type="term" value="C:cytoplasm"/>
    <property type="evidence" value="ECO:0007669"/>
    <property type="project" value="TreeGrafter"/>
</dbReference>
<keyword evidence="5" id="KW-0249">Electron transport</keyword>
<dbReference type="AlphaFoldDB" id="A0A842HVX2"/>
<dbReference type="SUPFAM" id="SSF54862">
    <property type="entry name" value="4Fe-4S ferredoxins"/>
    <property type="match status" value="1"/>
</dbReference>
<evidence type="ECO:0000313" key="10">
    <source>
        <dbReference type="Proteomes" id="UP000545386"/>
    </source>
</evidence>
<evidence type="ECO:0000256" key="5">
    <source>
        <dbReference type="ARBA" id="ARBA00022982"/>
    </source>
</evidence>
<dbReference type="GO" id="GO:0051539">
    <property type="term" value="F:4 iron, 4 sulfur cluster binding"/>
    <property type="evidence" value="ECO:0007669"/>
    <property type="project" value="UniProtKB-KW"/>
</dbReference>
<dbReference type="InterPro" id="IPR047927">
    <property type="entry name" value="YfhL-like"/>
</dbReference>
<evidence type="ECO:0000256" key="2">
    <source>
        <dbReference type="ARBA" id="ARBA00022448"/>
    </source>
</evidence>
<keyword evidence="2" id="KW-0813">Transport</keyword>
<proteinExistence type="predicted"/>
<evidence type="ECO:0000256" key="7">
    <source>
        <dbReference type="ARBA" id="ARBA00023014"/>
    </source>
</evidence>
<dbReference type="PROSITE" id="PS51379">
    <property type="entry name" value="4FE4S_FER_2"/>
    <property type="match status" value="2"/>
</dbReference>
<evidence type="ECO:0000259" key="8">
    <source>
        <dbReference type="PROSITE" id="PS51379"/>
    </source>
</evidence>
<dbReference type="EMBL" id="JACJUU010000014">
    <property type="protein sequence ID" value="MBC2770915.1"/>
    <property type="molecule type" value="Genomic_DNA"/>
</dbReference>
<keyword evidence="4" id="KW-0479">Metal-binding</keyword>
<comment type="cofactor">
    <cofactor evidence="1">
        <name>[4Fe-4S] cluster</name>
        <dbReference type="ChEBI" id="CHEBI:49883"/>
    </cofactor>
</comment>
<name>A0A842HVX2_9BURK</name>
<keyword evidence="3" id="KW-0004">4Fe-4S</keyword>
<dbReference type="Proteomes" id="UP000545386">
    <property type="component" value="Unassembled WGS sequence"/>
</dbReference>